<evidence type="ECO:0000313" key="1">
    <source>
        <dbReference type="EMBL" id="JAD61151.1"/>
    </source>
</evidence>
<sequence>MANRKETFVHKSCSRAWYRTASTGSWQLMGVTTS</sequence>
<reference evidence="1" key="1">
    <citation type="submission" date="2014-09" db="EMBL/GenBank/DDBJ databases">
        <authorList>
            <person name="Magalhaes I.L.F."/>
            <person name="Oliveira U."/>
            <person name="Santos F.R."/>
            <person name="Vidigal T.H.D.A."/>
            <person name="Brescovit A.D."/>
            <person name="Santos A.J."/>
        </authorList>
    </citation>
    <scope>NUCLEOTIDE SEQUENCE</scope>
    <source>
        <tissue evidence="1">Shoot tissue taken approximately 20 cm above the soil surface</tissue>
    </source>
</reference>
<dbReference type="EMBL" id="GBRH01236744">
    <property type="protein sequence ID" value="JAD61151.1"/>
    <property type="molecule type" value="Transcribed_RNA"/>
</dbReference>
<protein>
    <submittedName>
        <fullName evidence="1">Uncharacterized protein</fullName>
    </submittedName>
</protein>
<proteinExistence type="predicted"/>
<organism evidence="1">
    <name type="scientific">Arundo donax</name>
    <name type="common">Giant reed</name>
    <name type="synonym">Donax arundinaceus</name>
    <dbReference type="NCBI Taxonomy" id="35708"/>
    <lineage>
        <taxon>Eukaryota</taxon>
        <taxon>Viridiplantae</taxon>
        <taxon>Streptophyta</taxon>
        <taxon>Embryophyta</taxon>
        <taxon>Tracheophyta</taxon>
        <taxon>Spermatophyta</taxon>
        <taxon>Magnoliopsida</taxon>
        <taxon>Liliopsida</taxon>
        <taxon>Poales</taxon>
        <taxon>Poaceae</taxon>
        <taxon>PACMAD clade</taxon>
        <taxon>Arundinoideae</taxon>
        <taxon>Arundineae</taxon>
        <taxon>Arundo</taxon>
    </lineage>
</organism>
<dbReference type="AlphaFoldDB" id="A0A0A9BCV7"/>
<reference evidence="1" key="2">
    <citation type="journal article" date="2015" name="Data Brief">
        <title>Shoot transcriptome of the giant reed, Arundo donax.</title>
        <authorList>
            <person name="Barrero R.A."/>
            <person name="Guerrero F.D."/>
            <person name="Moolhuijzen P."/>
            <person name="Goolsby J.A."/>
            <person name="Tidwell J."/>
            <person name="Bellgard S.E."/>
            <person name="Bellgard M.I."/>
        </authorList>
    </citation>
    <scope>NUCLEOTIDE SEQUENCE</scope>
    <source>
        <tissue evidence="1">Shoot tissue taken approximately 20 cm above the soil surface</tissue>
    </source>
</reference>
<name>A0A0A9BCV7_ARUDO</name>
<accession>A0A0A9BCV7</accession>